<dbReference type="WBParaSite" id="PS1159_v2.g22500.t1">
    <property type="protein sequence ID" value="PS1159_v2.g22500.t1"/>
    <property type="gene ID" value="PS1159_v2.g22500"/>
</dbReference>
<evidence type="ECO:0000313" key="2">
    <source>
        <dbReference type="WBParaSite" id="PS1159_v2.g22500.t1"/>
    </source>
</evidence>
<name>A0AC35G1N8_9BILA</name>
<organism evidence="1 2">
    <name type="scientific">Panagrolaimus sp. PS1159</name>
    <dbReference type="NCBI Taxonomy" id="55785"/>
    <lineage>
        <taxon>Eukaryota</taxon>
        <taxon>Metazoa</taxon>
        <taxon>Ecdysozoa</taxon>
        <taxon>Nematoda</taxon>
        <taxon>Chromadorea</taxon>
        <taxon>Rhabditida</taxon>
        <taxon>Tylenchina</taxon>
        <taxon>Panagrolaimomorpha</taxon>
        <taxon>Panagrolaimoidea</taxon>
        <taxon>Panagrolaimidae</taxon>
        <taxon>Panagrolaimus</taxon>
    </lineage>
</organism>
<sequence>MDLLDLSLFNDTFFAAYPADTTISPKNAEDVYPLSMAILALIGSILGIIGNLLILIAIGITKELRSRSHFFLFILAIVDLINCIYYSYVRILIFTGNFFMSNHQCFLHSVIGLFTMNIQSGLTAAVGIDRYLSISYPMEYRMRKALPYLFCTFTPVLIYAIVITVWGYLETSDNVIVAVCFPPSAYNKSSKVAWLASNGIIVILVMFLYGAAQYNLKKFQRIRSKSTISLEQTAIRAQQSLSVIMFVYAATWAFTMFALLFMSAFSVSKETQKTVEIFLAWPVIINGSCNLLIYWWRSMTFRDAFKRIFCCCRNDKLEPSDRERRMTYSV</sequence>
<proteinExistence type="predicted"/>
<protein>
    <submittedName>
        <fullName evidence="2">G-protein coupled receptors family 1 profile domain-containing protein</fullName>
    </submittedName>
</protein>
<dbReference type="Proteomes" id="UP000887580">
    <property type="component" value="Unplaced"/>
</dbReference>
<reference evidence="2" key="1">
    <citation type="submission" date="2022-11" db="UniProtKB">
        <authorList>
            <consortium name="WormBaseParasite"/>
        </authorList>
    </citation>
    <scope>IDENTIFICATION</scope>
</reference>
<evidence type="ECO:0000313" key="1">
    <source>
        <dbReference type="Proteomes" id="UP000887580"/>
    </source>
</evidence>
<accession>A0AC35G1N8</accession>